<dbReference type="OMA" id="FWYTVSS"/>
<accession>G0WAV3</accession>
<feature type="domain" description="Sugar phosphate transporter" evidence="6">
    <location>
        <begin position="96"/>
        <end position="469"/>
    </location>
</feature>
<evidence type="ECO:0000256" key="4">
    <source>
        <dbReference type="ARBA" id="ARBA00023136"/>
    </source>
</evidence>
<dbReference type="InterPro" id="IPR004853">
    <property type="entry name" value="Sugar_P_trans_dom"/>
</dbReference>
<feature type="transmembrane region" description="Helical" evidence="5">
    <location>
        <begin position="201"/>
        <end position="219"/>
    </location>
</feature>
<evidence type="ECO:0000256" key="1">
    <source>
        <dbReference type="ARBA" id="ARBA00004141"/>
    </source>
</evidence>
<dbReference type="Proteomes" id="UP000000689">
    <property type="component" value="Chromosome 5"/>
</dbReference>
<name>G0WAV3_NAUDC</name>
<gene>
    <name evidence="7" type="primary">NDAI0E00570</name>
    <name evidence="7" type="ordered locus">NDAI_0E00570</name>
</gene>
<evidence type="ECO:0000313" key="8">
    <source>
        <dbReference type="Proteomes" id="UP000000689"/>
    </source>
</evidence>
<keyword evidence="2 5" id="KW-0812">Transmembrane</keyword>
<protein>
    <recommendedName>
        <fullName evidence="6">Sugar phosphate transporter domain-containing protein</fullName>
    </recommendedName>
</protein>
<feature type="transmembrane region" description="Helical" evidence="5">
    <location>
        <begin position="131"/>
        <end position="149"/>
    </location>
</feature>
<feature type="transmembrane region" description="Helical" evidence="5">
    <location>
        <begin position="225"/>
        <end position="250"/>
    </location>
</feature>
<keyword evidence="3 5" id="KW-1133">Transmembrane helix</keyword>
<dbReference type="GeneID" id="11498817"/>
<evidence type="ECO:0000256" key="3">
    <source>
        <dbReference type="ARBA" id="ARBA00022989"/>
    </source>
</evidence>
<dbReference type="Pfam" id="PF03151">
    <property type="entry name" value="TPT"/>
    <property type="match status" value="1"/>
</dbReference>
<keyword evidence="4 5" id="KW-0472">Membrane</keyword>
<dbReference type="HOGENOM" id="CLU_019048_4_1_1"/>
<feature type="transmembrane region" description="Helical" evidence="5">
    <location>
        <begin position="93"/>
        <end position="111"/>
    </location>
</feature>
<dbReference type="PANTHER" id="PTHR11132">
    <property type="entry name" value="SOLUTE CARRIER FAMILY 35"/>
    <property type="match status" value="1"/>
</dbReference>
<proteinExistence type="predicted"/>
<feature type="transmembrane region" description="Helical" evidence="5">
    <location>
        <begin position="363"/>
        <end position="380"/>
    </location>
</feature>
<dbReference type="KEGG" id="ndi:NDAI_0E00570"/>
<evidence type="ECO:0000256" key="5">
    <source>
        <dbReference type="SAM" id="Phobius"/>
    </source>
</evidence>
<comment type="subcellular location">
    <subcellularLocation>
        <location evidence="1">Membrane</location>
        <topology evidence="1">Multi-pass membrane protein</topology>
    </subcellularLocation>
</comment>
<dbReference type="AlphaFoldDB" id="G0WAV3"/>
<keyword evidence="8" id="KW-1185">Reference proteome</keyword>
<sequence length="477" mass="54175">MSETTTESITTKRRGSIHKNLYDDSLFQLPNANDISKMGLYNEYRNIPRHINHNHHRYRSQKTTTSRSYRNGLFNIEIPDLKSIKARQFIPEIDIKITILCLAWYITSSISSNLSKAILKGFKHPVALTELQFLISATLCIMFVSLLNLNEKFKKSADFNHRKLTCLNKIIDKFPEMIIPKYLNGSFQDSIINTFLKPNQIVIMTVFPMGLFQFVGHITSHNATALVPISIVHSVKALSPIATVGYYYFIKGGKKRADYNEYTFLTLSILIFGVIVTCWFTHNNTKKTNGAKTVISSSSLILGLIYSCISMIIFVAQNIFAKEMFNKKSNSYSTSHKKEYLPSTSIEHSATHTATKHIDKITILFYCSTIGFILTFIPFITGELIKKNNSVFHDLTLHILQLAIIHGVAHFIQALFAFQLIALLSSVNYSVANILKRIVIILVALSWESHVNWGQFLGLTFTLIGLYGYDKYGLVRL</sequence>
<organism evidence="7 8">
    <name type="scientific">Naumovozyma dairenensis (strain ATCC 10597 / BCRC 20456 / CBS 421 / NBRC 0211 / NRRL Y-12639)</name>
    <name type="common">Saccharomyces dairenensis</name>
    <dbReference type="NCBI Taxonomy" id="1071378"/>
    <lineage>
        <taxon>Eukaryota</taxon>
        <taxon>Fungi</taxon>
        <taxon>Dikarya</taxon>
        <taxon>Ascomycota</taxon>
        <taxon>Saccharomycotina</taxon>
        <taxon>Saccharomycetes</taxon>
        <taxon>Saccharomycetales</taxon>
        <taxon>Saccharomycetaceae</taxon>
        <taxon>Naumovozyma</taxon>
    </lineage>
</organism>
<evidence type="ECO:0000256" key="2">
    <source>
        <dbReference type="ARBA" id="ARBA00022692"/>
    </source>
</evidence>
<feature type="transmembrane region" description="Helical" evidence="5">
    <location>
        <begin position="400"/>
        <end position="424"/>
    </location>
</feature>
<dbReference type="GO" id="GO:0006888">
    <property type="term" value="P:endoplasmic reticulum to Golgi vesicle-mediated transport"/>
    <property type="evidence" value="ECO:0007669"/>
    <property type="project" value="EnsemblFungi"/>
</dbReference>
<dbReference type="GO" id="GO:0005783">
    <property type="term" value="C:endoplasmic reticulum"/>
    <property type="evidence" value="ECO:0007669"/>
    <property type="project" value="EnsemblFungi"/>
</dbReference>
<evidence type="ECO:0000259" key="6">
    <source>
        <dbReference type="Pfam" id="PF03151"/>
    </source>
</evidence>
<dbReference type="InterPro" id="IPR050186">
    <property type="entry name" value="TPT_transporter"/>
</dbReference>
<dbReference type="OrthoDB" id="1588579at2759"/>
<reference evidence="7 8" key="1">
    <citation type="journal article" date="2011" name="Proc. Natl. Acad. Sci. U.S.A.">
        <title>Evolutionary erosion of yeast sex chromosomes by mating-type switching accidents.</title>
        <authorList>
            <person name="Gordon J.L."/>
            <person name="Armisen D."/>
            <person name="Proux-Wera E."/>
            <person name="Oheigeartaigh S.S."/>
            <person name="Byrne K.P."/>
            <person name="Wolfe K.H."/>
        </authorList>
    </citation>
    <scope>NUCLEOTIDE SEQUENCE [LARGE SCALE GENOMIC DNA]</scope>
    <source>
        <strain evidence="8">ATCC 10597 / BCRC 20456 / CBS 421 / NBRC 0211 / NRRL Y-12639</strain>
    </source>
</reference>
<feature type="transmembrane region" description="Helical" evidence="5">
    <location>
        <begin position="294"/>
        <end position="320"/>
    </location>
</feature>
<dbReference type="eggNOG" id="KOG1441">
    <property type="taxonomic scope" value="Eukaryota"/>
</dbReference>
<dbReference type="EMBL" id="HE580271">
    <property type="protein sequence ID" value="CCD24873.1"/>
    <property type="molecule type" value="Genomic_DNA"/>
</dbReference>
<dbReference type="RefSeq" id="XP_003670116.1">
    <property type="nucleotide sequence ID" value="XM_003670068.1"/>
</dbReference>
<feature type="transmembrane region" description="Helical" evidence="5">
    <location>
        <begin position="262"/>
        <end position="282"/>
    </location>
</feature>
<evidence type="ECO:0000313" key="7">
    <source>
        <dbReference type="EMBL" id="CCD24873.1"/>
    </source>
</evidence>
<dbReference type="GO" id="GO:0016020">
    <property type="term" value="C:membrane"/>
    <property type="evidence" value="ECO:0007669"/>
    <property type="project" value="UniProtKB-SubCell"/>
</dbReference>